<evidence type="ECO:0000256" key="12">
    <source>
        <dbReference type="HAMAP-Rule" id="MF_00188"/>
    </source>
</evidence>
<feature type="active site" evidence="12">
    <location>
        <position position="127"/>
    </location>
</feature>
<dbReference type="EC" id="3.4.24.-" evidence="12"/>
<sequence length="300" mass="32748">MIKTAMLMAAMTALFGFAGIMLGGFEGLLIAIILAIMMNLFAWYNSDKMVLRMYGAKKVPQEHPLYEMVANLSLNAQLPMPKVYEIQSDQPNAFATGRNPENAAVAATTGLLKRLNQNEIAAVMAHELAHIKNRDTTIMVVAATFAGAISMLANFAMFFGGRRNNKMGFIGLIAMMILAPLAASLIQMAISRSREYVADRVGAEICGNPLWLASALKSIQGFASKIDNHGAERNPSTAHMFIINPLHAHAHDKLFSTHPSTANRVAALEAMIGKVEPIQSTRQSSLPKTRRRGRLKQPWG</sequence>
<accession>A0AAN0RIR4</accession>
<comment type="similarity">
    <text evidence="2 12">Belongs to the peptidase M48B family.</text>
</comment>
<comment type="cofactor">
    <cofactor evidence="12">
        <name>Zn(2+)</name>
        <dbReference type="ChEBI" id="CHEBI:29105"/>
    </cofactor>
    <text evidence="12">Binds 1 zinc ion per subunit.</text>
</comment>
<dbReference type="InterPro" id="IPR022919">
    <property type="entry name" value="Pept_M48_protease_HtpX"/>
</dbReference>
<dbReference type="NCBIfam" id="NF002363">
    <property type="entry name" value="PRK01345.1"/>
    <property type="match status" value="1"/>
</dbReference>
<keyword evidence="5 12" id="KW-0812">Transmembrane</keyword>
<feature type="compositionally biased region" description="Polar residues" evidence="13">
    <location>
        <begin position="278"/>
        <end position="287"/>
    </location>
</feature>
<comment type="caution">
    <text evidence="12">Lacks conserved residue(s) required for the propagation of feature annotation.</text>
</comment>
<evidence type="ECO:0000256" key="13">
    <source>
        <dbReference type="SAM" id="MobiDB-lite"/>
    </source>
</evidence>
<dbReference type="CDD" id="cd07336">
    <property type="entry name" value="M48B_HtpX_like"/>
    <property type="match status" value="1"/>
</dbReference>
<dbReference type="PANTHER" id="PTHR43221">
    <property type="entry name" value="PROTEASE HTPX"/>
    <property type="match status" value="1"/>
</dbReference>
<feature type="transmembrane region" description="Helical" evidence="12">
    <location>
        <begin position="167"/>
        <end position="190"/>
    </location>
</feature>
<keyword evidence="4 12" id="KW-0645">Protease</keyword>
<reference evidence="15 16" key="1">
    <citation type="journal article" date="2014" name="ISME J.">
        <title>Adaptation of an abundant Roseobacter RCA organism to pelagic systems revealed by genomic and transcriptomic analyses.</title>
        <authorList>
            <person name="Voget S."/>
            <person name="Wemheuer B."/>
            <person name="Brinkhoff T."/>
            <person name="Vollmers J."/>
            <person name="Dietrich S."/>
            <person name="Giebel H.A."/>
            <person name="Beardsley C."/>
            <person name="Sardemann C."/>
            <person name="Bakenhus I."/>
            <person name="Billerbeck S."/>
            <person name="Daniel R."/>
            <person name="Simon M."/>
        </authorList>
    </citation>
    <scope>NUCLEOTIDE SEQUENCE [LARGE SCALE GENOMIC DNA]</scope>
    <source>
        <strain evidence="15 16">RCA23</strain>
    </source>
</reference>
<keyword evidence="3 12" id="KW-1003">Cell membrane</keyword>
<evidence type="ECO:0000256" key="7">
    <source>
        <dbReference type="ARBA" id="ARBA00022801"/>
    </source>
</evidence>
<evidence type="ECO:0000313" key="15">
    <source>
        <dbReference type="EMBL" id="AII86958.1"/>
    </source>
</evidence>
<keyword evidence="16" id="KW-1185">Reference proteome</keyword>
<evidence type="ECO:0000256" key="3">
    <source>
        <dbReference type="ARBA" id="ARBA00022475"/>
    </source>
</evidence>
<evidence type="ECO:0000256" key="10">
    <source>
        <dbReference type="ARBA" id="ARBA00023049"/>
    </source>
</evidence>
<feature type="region of interest" description="Disordered" evidence="13">
    <location>
        <begin position="278"/>
        <end position="300"/>
    </location>
</feature>
<dbReference type="AlphaFoldDB" id="A0AAN0RIR4"/>
<feature type="binding site" evidence="12">
    <location>
        <position position="130"/>
    </location>
    <ligand>
        <name>Zn(2+)</name>
        <dbReference type="ChEBI" id="CHEBI:29105"/>
        <note>catalytic</note>
    </ligand>
</feature>
<protein>
    <recommendedName>
        <fullName evidence="12">Protease HtpX homolog</fullName>
        <ecNumber evidence="12">3.4.24.-</ecNumber>
    </recommendedName>
</protein>
<dbReference type="GO" id="GO:0004222">
    <property type="term" value="F:metalloendopeptidase activity"/>
    <property type="evidence" value="ECO:0007669"/>
    <property type="project" value="UniProtKB-UniRule"/>
</dbReference>
<evidence type="ECO:0000256" key="9">
    <source>
        <dbReference type="ARBA" id="ARBA00022989"/>
    </source>
</evidence>
<dbReference type="RefSeq" id="WP_044049745.1">
    <property type="nucleotide sequence ID" value="NZ_CP003984.1"/>
</dbReference>
<keyword evidence="6 12" id="KW-0479">Metal-binding</keyword>
<feature type="compositionally biased region" description="Basic residues" evidence="13">
    <location>
        <begin position="288"/>
        <end position="300"/>
    </location>
</feature>
<evidence type="ECO:0000313" key="16">
    <source>
        <dbReference type="Proteomes" id="UP000028680"/>
    </source>
</evidence>
<evidence type="ECO:0000256" key="5">
    <source>
        <dbReference type="ARBA" id="ARBA00022692"/>
    </source>
</evidence>
<comment type="subcellular location">
    <subcellularLocation>
        <location evidence="1 12">Cell membrane</location>
        <topology evidence="1 12">Multi-pass membrane protein</topology>
    </subcellularLocation>
</comment>
<dbReference type="InterPro" id="IPR001915">
    <property type="entry name" value="Peptidase_M48"/>
</dbReference>
<gene>
    <name evidence="12 15" type="primary">htpX</name>
    <name evidence="15" type="ORF">RCA23_c14160</name>
</gene>
<proteinExistence type="inferred from homology"/>
<keyword evidence="11 12" id="KW-0472">Membrane</keyword>
<evidence type="ECO:0000256" key="11">
    <source>
        <dbReference type="ARBA" id="ARBA00023136"/>
    </source>
</evidence>
<dbReference type="HAMAP" id="MF_00188">
    <property type="entry name" value="Pept_M48_protease_HtpX"/>
    <property type="match status" value="1"/>
</dbReference>
<organism evidence="15 16">
    <name type="scientific">Planktomarina temperata RCA23</name>
    <dbReference type="NCBI Taxonomy" id="666509"/>
    <lineage>
        <taxon>Bacteria</taxon>
        <taxon>Pseudomonadati</taxon>
        <taxon>Pseudomonadota</taxon>
        <taxon>Alphaproteobacteria</taxon>
        <taxon>Rhodobacterales</taxon>
        <taxon>Paracoccaceae</taxon>
        <taxon>Planktomarina</taxon>
    </lineage>
</organism>
<evidence type="ECO:0000256" key="8">
    <source>
        <dbReference type="ARBA" id="ARBA00022833"/>
    </source>
</evidence>
<keyword evidence="7 12" id="KW-0378">Hydrolase</keyword>
<dbReference type="PANTHER" id="PTHR43221:SF1">
    <property type="entry name" value="PROTEASE HTPX"/>
    <property type="match status" value="1"/>
</dbReference>
<dbReference type="KEGG" id="ptp:RCA23_c14160"/>
<dbReference type="GO" id="GO:0008270">
    <property type="term" value="F:zinc ion binding"/>
    <property type="evidence" value="ECO:0007669"/>
    <property type="project" value="UniProtKB-UniRule"/>
</dbReference>
<dbReference type="EMBL" id="CP003984">
    <property type="protein sequence ID" value="AII86958.1"/>
    <property type="molecule type" value="Genomic_DNA"/>
</dbReference>
<evidence type="ECO:0000259" key="14">
    <source>
        <dbReference type="Pfam" id="PF01435"/>
    </source>
</evidence>
<dbReference type="GO" id="GO:0006508">
    <property type="term" value="P:proteolysis"/>
    <property type="evidence" value="ECO:0007669"/>
    <property type="project" value="UniProtKB-KW"/>
</dbReference>
<keyword evidence="8 12" id="KW-0862">Zinc</keyword>
<evidence type="ECO:0000256" key="4">
    <source>
        <dbReference type="ARBA" id="ARBA00022670"/>
    </source>
</evidence>
<name>A0AAN0RIR4_9RHOB</name>
<feature type="binding site" evidence="12">
    <location>
        <position position="195"/>
    </location>
    <ligand>
        <name>Zn(2+)</name>
        <dbReference type="ChEBI" id="CHEBI:29105"/>
        <note>catalytic</note>
    </ligand>
</feature>
<feature type="domain" description="Peptidase M48" evidence="14">
    <location>
        <begin position="65"/>
        <end position="271"/>
    </location>
</feature>
<keyword evidence="9 12" id="KW-1133">Transmembrane helix</keyword>
<dbReference type="Proteomes" id="UP000028680">
    <property type="component" value="Chromosome"/>
</dbReference>
<dbReference type="Pfam" id="PF01435">
    <property type="entry name" value="Peptidase_M48"/>
    <property type="match status" value="1"/>
</dbReference>
<dbReference type="InterPro" id="IPR050083">
    <property type="entry name" value="HtpX_protease"/>
</dbReference>
<dbReference type="Gene3D" id="3.30.2010.10">
    <property type="entry name" value="Metalloproteases ('zincins'), catalytic domain"/>
    <property type="match status" value="1"/>
</dbReference>
<feature type="binding site" evidence="12">
    <location>
        <position position="126"/>
    </location>
    <ligand>
        <name>Zn(2+)</name>
        <dbReference type="ChEBI" id="CHEBI:29105"/>
        <note>catalytic</note>
    </ligand>
</feature>
<keyword evidence="10 12" id="KW-0482">Metalloprotease</keyword>
<dbReference type="NCBIfam" id="NF002826">
    <property type="entry name" value="PRK03001.1"/>
    <property type="match status" value="1"/>
</dbReference>
<feature type="transmembrane region" description="Helical" evidence="12">
    <location>
        <begin position="138"/>
        <end position="161"/>
    </location>
</feature>
<evidence type="ECO:0000256" key="6">
    <source>
        <dbReference type="ARBA" id="ARBA00022723"/>
    </source>
</evidence>
<dbReference type="GO" id="GO:0005886">
    <property type="term" value="C:plasma membrane"/>
    <property type="evidence" value="ECO:0007669"/>
    <property type="project" value="UniProtKB-SubCell"/>
</dbReference>
<evidence type="ECO:0000256" key="1">
    <source>
        <dbReference type="ARBA" id="ARBA00004651"/>
    </source>
</evidence>
<evidence type="ECO:0000256" key="2">
    <source>
        <dbReference type="ARBA" id="ARBA00009779"/>
    </source>
</evidence>